<proteinExistence type="predicted"/>
<dbReference type="RefSeq" id="XP_024669248.1">
    <property type="nucleotide sequence ID" value="XM_024813794.1"/>
</dbReference>
<keyword evidence="1" id="KW-0812">Transmembrane</keyword>
<name>A0A2I2F3T6_ASPCN</name>
<organism evidence="2 3">
    <name type="scientific">Aspergillus candidus</name>
    <dbReference type="NCBI Taxonomy" id="41067"/>
    <lineage>
        <taxon>Eukaryota</taxon>
        <taxon>Fungi</taxon>
        <taxon>Dikarya</taxon>
        <taxon>Ascomycota</taxon>
        <taxon>Pezizomycotina</taxon>
        <taxon>Eurotiomycetes</taxon>
        <taxon>Eurotiomycetidae</taxon>
        <taxon>Eurotiales</taxon>
        <taxon>Aspergillaceae</taxon>
        <taxon>Aspergillus</taxon>
        <taxon>Aspergillus subgen. Circumdati</taxon>
    </lineage>
</organism>
<dbReference type="AlphaFoldDB" id="A0A2I2F3T6"/>
<keyword evidence="1" id="KW-0472">Membrane</keyword>
<dbReference type="EMBL" id="KZ559165">
    <property type="protein sequence ID" value="PLB35236.1"/>
    <property type="molecule type" value="Genomic_DNA"/>
</dbReference>
<protein>
    <recommendedName>
        <fullName evidence="4">Integral membrane protein</fullName>
    </recommendedName>
</protein>
<evidence type="ECO:0008006" key="4">
    <source>
        <dbReference type="Google" id="ProtNLM"/>
    </source>
</evidence>
<dbReference type="GeneID" id="36520954"/>
<gene>
    <name evidence="2" type="ORF">BDW47DRAFT_110711</name>
</gene>
<reference evidence="2 3" key="1">
    <citation type="submission" date="2017-12" db="EMBL/GenBank/DDBJ databases">
        <authorList>
            <consortium name="DOE Joint Genome Institute"/>
            <person name="Haridas S."/>
            <person name="Kjaerbolling I."/>
            <person name="Vesth T.C."/>
            <person name="Frisvad J.C."/>
            <person name="Nybo J.L."/>
            <person name="Theobald S."/>
            <person name="Kuo A."/>
            <person name="Bowyer P."/>
            <person name="Matsuda Y."/>
            <person name="Mondo S."/>
            <person name="Lyhne E.K."/>
            <person name="Kogle M.E."/>
            <person name="Clum A."/>
            <person name="Lipzen A."/>
            <person name="Salamov A."/>
            <person name="Ngan C.Y."/>
            <person name="Daum C."/>
            <person name="Chiniquy J."/>
            <person name="Barry K."/>
            <person name="LaButti K."/>
            <person name="Simmons B.A."/>
            <person name="Magnuson J.K."/>
            <person name="Mortensen U.H."/>
            <person name="Larsen T.O."/>
            <person name="Grigoriev I.V."/>
            <person name="Baker S.E."/>
            <person name="Andersen M.R."/>
            <person name="Nordberg H.P."/>
            <person name="Cantor M.N."/>
            <person name="Hua S.X."/>
        </authorList>
    </citation>
    <scope>NUCLEOTIDE SEQUENCE [LARGE SCALE GENOMIC DNA]</scope>
    <source>
        <strain evidence="2 3">CBS 102.13</strain>
    </source>
</reference>
<evidence type="ECO:0000256" key="1">
    <source>
        <dbReference type="SAM" id="Phobius"/>
    </source>
</evidence>
<evidence type="ECO:0000313" key="2">
    <source>
        <dbReference type="EMBL" id="PLB35236.1"/>
    </source>
</evidence>
<feature type="transmembrane region" description="Helical" evidence="1">
    <location>
        <begin position="61"/>
        <end position="86"/>
    </location>
</feature>
<keyword evidence="3" id="KW-1185">Reference proteome</keyword>
<feature type="transmembrane region" description="Helical" evidence="1">
    <location>
        <begin position="27"/>
        <end position="49"/>
    </location>
</feature>
<evidence type="ECO:0000313" key="3">
    <source>
        <dbReference type="Proteomes" id="UP000234585"/>
    </source>
</evidence>
<feature type="transmembrane region" description="Helical" evidence="1">
    <location>
        <begin position="185"/>
        <end position="204"/>
    </location>
</feature>
<feature type="transmembrane region" description="Helical" evidence="1">
    <location>
        <begin position="137"/>
        <end position="156"/>
    </location>
</feature>
<keyword evidence="1" id="KW-1133">Transmembrane helix</keyword>
<accession>A0A2I2F3T6</accession>
<feature type="transmembrane region" description="Helical" evidence="1">
    <location>
        <begin position="257"/>
        <end position="279"/>
    </location>
</feature>
<feature type="transmembrane region" description="Helical" evidence="1">
    <location>
        <begin position="216"/>
        <end position="237"/>
    </location>
</feature>
<dbReference type="Proteomes" id="UP000234585">
    <property type="component" value="Unassembled WGS sequence"/>
</dbReference>
<feature type="transmembrane region" description="Helical" evidence="1">
    <location>
        <begin position="106"/>
        <end position="125"/>
    </location>
</feature>
<sequence>MAPRRGGGGGYSSGSLSDSCPGGFDTWFSQASIAFPALYCVVFLVFFFLTGRRARKAKASGLAQFLTYLSLTFAFVHVVLQIVLVALAQCRRIDSISYSAGSMASAWMNSLMYYSLFVLILAPICSRVNNGSPPVKIVTTMVLALLGVVMIVYLSLNTRLVHGTMAGDYDVQIKYFVHTIRLGTAYNAVELVAMLVAAGLILSAMSRAPHLRAKPIFISLVALVLSAVGVGAINLATNITNSYTRTRFYTESAVASYMAQVFLQYFFYSCALLSAVYVWSSDQLDGGRFSVPPPPSPPQYPGDMRPF</sequence>
<dbReference type="OrthoDB" id="4507588at2759"/>